<dbReference type="InterPro" id="IPR013083">
    <property type="entry name" value="Znf_RING/FYVE/PHD"/>
</dbReference>
<feature type="compositionally biased region" description="Pro residues" evidence="6">
    <location>
        <begin position="478"/>
        <end position="496"/>
    </location>
</feature>
<organism evidence="8 9">
    <name type="scientific">Rhodocollybia butyracea</name>
    <dbReference type="NCBI Taxonomy" id="206335"/>
    <lineage>
        <taxon>Eukaryota</taxon>
        <taxon>Fungi</taxon>
        <taxon>Dikarya</taxon>
        <taxon>Basidiomycota</taxon>
        <taxon>Agaricomycotina</taxon>
        <taxon>Agaricomycetes</taxon>
        <taxon>Agaricomycetidae</taxon>
        <taxon>Agaricales</taxon>
        <taxon>Marasmiineae</taxon>
        <taxon>Omphalotaceae</taxon>
        <taxon>Rhodocollybia</taxon>
    </lineage>
</organism>
<dbReference type="PROSITE" id="PS50089">
    <property type="entry name" value="ZF_RING_2"/>
    <property type="match status" value="1"/>
</dbReference>
<dbReference type="InterPro" id="IPR017907">
    <property type="entry name" value="Znf_RING_CS"/>
</dbReference>
<dbReference type="Pfam" id="PF14634">
    <property type="entry name" value="zf-RING_5"/>
    <property type="match status" value="1"/>
</dbReference>
<sequence length="860" mass="93479">MLIVHADSRCDVCLDPYEWQADTNVKAPYAIPCGHIFCKQCLESIQSEHCPLCRKRYAREGIKKLHMDPPPTDDEGTMIQKLILAWDDEVEAVSVLESIERAASENPHLVQLQKIRADFQKLRTRKNDDKFRIRRLEASLGHLQRSNLFDRDVGLAMEASFTSTIEELENTLSQSQSEVQSLRNQLARLEFNNPRREKGKGKARAQSYTPENDALRHNPLPAPPVIIPMERYATLAGDVRSSSTEAEKVSAAIEASMRGRDGYTSDAGPSTAGPSRSQANGHYHNWPVATAFASTAQASSAPQGSEILGYSQHYVEPPTGTVQSRPRRSSRPETLPVVLDAAVSQAHQYSARSSPSRRNRIVPGATDEDRIYAPGSQMTYVNGYASAPGPSSAPVDSYHRKKHRHKSKSRPHRRDRDERGEGQEREAIAGVTGLGLIDESFEERRNNPNTAFVSGYMEGLSNGFEYGQSRATNVHNPAPTPAPVPAPMPAPVPAPAAPRGVRFTAPESTGPSTSALPPSNGTQSRPSASRRSTTQNIPPEGLADRLRGLMEDPDRQQPAVENRVSTVSSEAPSWGTVTSSSSRRQSNASDVLANLRSFPLHGQQPYRASTSSEIAVGDPSAFLPAVPAHRTPAEDLAPRTNESFASAVNNVSSAPLASRPPTSGAIYSSETPTASSRPTRYNDHLVNQSAGTPSSARPANSRFTSHVSNTAGNSDSHHSRHAHDNRPQPMHMPSMPYPSGPANNDPSLYPNNSYNPLPTLPNFGYSSSRGSAPHRPILPEVNSAPAVPNANQSRASNRNHATPVVRDNNSNALGLDMGSDEEDYGYEPIPAFAAPTPRAAHTLFLRSFSYESNEVDGNLY</sequence>
<dbReference type="AlphaFoldDB" id="A0A9P5U6N0"/>
<dbReference type="EMBL" id="JADNRY010000066">
    <property type="protein sequence ID" value="KAF9067924.1"/>
    <property type="molecule type" value="Genomic_DNA"/>
</dbReference>
<keyword evidence="2 4" id="KW-0863">Zinc-finger</keyword>
<keyword evidence="9" id="KW-1185">Reference proteome</keyword>
<keyword evidence="1" id="KW-0479">Metal-binding</keyword>
<feature type="compositionally biased region" description="Polar residues" evidence="6">
    <location>
        <begin position="506"/>
        <end position="537"/>
    </location>
</feature>
<feature type="compositionally biased region" description="Polar residues" evidence="6">
    <location>
        <begin position="789"/>
        <end position="800"/>
    </location>
</feature>
<dbReference type="PANTHER" id="PTHR25462">
    <property type="entry name" value="BONUS, ISOFORM C-RELATED"/>
    <property type="match status" value="1"/>
</dbReference>
<protein>
    <recommendedName>
        <fullName evidence="7">RING-type domain-containing protein</fullName>
    </recommendedName>
</protein>
<feature type="compositionally biased region" description="Low complexity" evidence="6">
    <location>
        <begin position="579"/>
        <end position="588"/>
    </location>
</feature>
<dbReference type="InterPro" id="IPR001841">
    <property type="entry name" value="Znf_RING"/>
</dbReference>
<feature type="non-terminal residue" evidence="8">
    <location>
        <position position="1"/>
    </location>
</feature>
<keyword evidence="5" id="KW-0175">Coiled coil</keyword>
<feature type="compositionally biased region" description="Basic residues" evidence="6">
    <location>
        <begin position="399"/>
        <end position="413"/>
    </location>
</feature>
<evidence type="ECO:0000256" key="4">
    <source>
        <dbReference type="PROSITE-ProRule" id="PRU00175"/>
    </source>
</evidence>
<comment type="caution">
    <text evidence="8">The sequence shown here is derived from an EMBL/GenBank/DDBJ whole genome shotgun (WGS) entry which is preliminary data.</text>
</comment>
<dbReference type="Gene3D" id="3.30.40.10">
    <property type="entry name" value="Zinc/RING finger domain, C3HC4 (zinc finger)"/>
    <property type="match status" value="1"/>
</dbReference>
<feature type="compositionally biased region" description="Polar residues" evidence="6">
    <location>
        <begin position="563"/>
        <end position="578"/>
    </location>
</feature>
<feature type="compositionally biased region" description="Basic and acidic residues" evidence="6">
    <location>
        <begin position="542"/>
        <end position="555"/>
    </location>
</feature>
<dbReference type="Proteomes" id="UP000772434">
    <property type="component" value="Unassembled WGS sequence"/>
</dbReference>
<evidence type="ECO:0000259" key="7">
    <source>
        <dbReference type="PROSITE" id="PS50089"/>
    </source>
</evidence>
<evidence type="ECO:0000256" key="1">
    <source>
        <dbReference type="ARBA" id="ARBA00022723"/>
    </source>
</evidence>
<gene>
    <name evidence="8" type="ORF">BDP27DRAFT_1328002</name>
</gene>
<feature type="region of interest" description="Disordered" evidence="6">
    <location>
        <begin position="193"/>
        <end position="222"/>
    </location>
</feature>
<evidence type="ECO:0000256" key="5">
    <source>
        <dbReference type="SAM" id="Coils"/>
    </source>
</evidence>
<dbReference type="GO" id="GO:0008270">
    <property type="term" value="F:zinc ion binding"/>
    <property type="evidence" value="ECO:0007669"/>
    <property type="project" value="UniProtKB-KW"/>
</dbReference>
<feature type="region of interest" description="Disordered" evidence="6">
    <location>
        <begin position="382"/>
        <end position="426"/>
    </location>
</feature>
<evidence type="ECO:0000256" key="3">
    <source>
        <dbReference type="ARBA" id="ARBA00022833"/>
    </source>
</evidence>
<proteinExistence type="predicted"/>
<dbReference type="PROSITE" id="PS00518">
    <property type="entry name" value="ZF_RING_1"/>
    <property type="match status" value="1"/>
</dbReference>
<feature type="coiled-coil region" evidence="5">
    <location>
        <begin position="165"/>
        <end position="192"/>
    </location>
</feature>
<dbReference type="SUPFAM" id="SSF57850">
    <property type="entry name" value="RING/U-box"/>
    <property type="match status" value="1"/>
</dbReference>
<accession>A0A9P5U6N0</accession>
<feature type="region of interest" description="Disordered" evidence="6">
    <location>
        <begin position="254"/>
        <end position="282"/>
    </location>
</feature>
<name>A0A9P5U6N0_9AGAR</name>
<evidence type="ECO:0000313" key="9">
    <source>
        <dbReference type="Proteomes" id="UP000772434"/>
    </source>
</evidence>
<dbReference type="GO" id="GO:0061630">
    <property type="term" value="F:ubiquitin protein ligase activity"/>
    <property type="evidence" value="ECO:0007669"/>
    <property type="project" value="TreeGrafter"/>
</dbReference>
<dbReference type="SMART" id="SM00184">
    <property type="entry name" value="RING"/>
    <property type="match status" value="1"/>
</dbReference>
<feature type="compositionally biased region" description="Polar residues" evidence="6">
    <location>
        <begin position="741"/>
        <end position="755"/>
    </location>
</feature>
<feature type="region of interest" description="Disordered" evidence="6">
    <location>
        <begin position="653"/>
        <end position="755"/>
    </location>
</feature>
<dbReference type="OrthoDB" id="3044238at2759"/>
<dbReference type="InterPro" id="IPR047153">
    <property type="entry name" value="TRIM45/56/19-like"/>
</dbReference>
<feature type="compositionally biased region" description="Basic and acidic residues" evidence="6">
    <location>
        <begin position="414"/>
        <end position="426"/>
    </location>
</feature>
<evidence type="ECO:0000256" key="6">
    <source>
        <dbReference type="SAM" id="MobiDB-lite"/>
    </source>
</evidence>
<feature type="compositionally biased region" description="Polar residues" evidence="6">
    <location>
        <begin position="665"/>
        <end position="714"/>
    </location>
</feature>
<feature type="region of interest" description="Disordered" evidence="6">
    <location>
        <begin position="787"/>
        <end position="812"/>
    </location>
</feature>
<feature type="domain" description="RING-type" evidence="7">
    <location>
        <begin position="10"/>
        <end position="54"/>
    </location>
</feature>
<reference evidence="8" key="1">
    <citation type="submission" date="2020-11" db="EMBL/GenBank/DDBJ databases">
        <authorList>
            <consortium name="DOE Joint Genome Institute"/>
            <person name="Ahrendt S."/>
            <person name="Riley R."/>
            <person name="Andreopoulos W."/>
            <person name="Labutti K."/>
            <person name="Pangilinan J."/>
            <person name="Ruiz-Duenas F.J."/>
            <person name="Barrasa J.M."/>
            <person name="Sanchez-Garcia M."/>
            <person name="Camarero S."/>
            <person name="Miyauchi S."/>
            <person name="Serrano A."/>
            <person name="Linde D."/>
            <person name="Babiker R."/>
            <person name="Drula E."/>
            <person name="Ayuso-Fernandez I."/>
            <person name="Pacheco R."/>
            <person name="Padilla G."/>
            <person name="Ferreira P."/>
            <person name="Barriuso J."/>
            <person name="Kellner H."/>
            <person name="Castanera R."/>
            <person name="Alfaro M."/>
            <person name="Ramirez L."/>
            <person name="Pisabarro A.G."/>
            <person name="Kuo A."/>
            <person name="Tritt A."/>
            <person name="Lipzen A."/>
            <person name="He G."/>
            <person name="Yan M."/>
            <person name="Ng V."/>
            <person name="Cullen D."/>
            <person name="Martin F."/>
            <person name="Rosso M.-N."/>
            <person name="Henrissat B."/>
            <person name="Hibbett D."/>
            <person name="Martinez A.T."/>
            <person name="Grigoriev I.V."/>
        </authorList>
    </citation>
    <scope>NUCLEOTIDE SEQUENCE</scope>
    <source>
        <strain evidence="8">AH 40177</strain>
    </source>
</reference>
<evidence type="ECO:0000256" key="2">
    <source>
        <dbReference type="ARBA" id="ARBA00022771"/>
    </source>
</evidence>
<dbReference type="PANTHER" id="PTHR25462:SF296">
    <property type="entry name" value="MEIOTIC P26, ISOFORM F"/>
    <property type="match status" value="1"/>
</dbReference>
<keyword evidence="3" id="KW-0862">Zinc</keyword>
<evidence type="ECO:0000313" key="8">
    <source>
        <dbReference type="EMBL" id="KAF9067924.1"/>
    </source>
</evidence>
<feature type="region of interest" description="Disordered" evidence="6">
    <location>
        <begin position="467"/>
        <end position="588"/>
    </location>
</feature>
<feature type="region of interest" description="Disordered" evidence="6">
    <location>
        <begin position="346"/>
        <end position="370"/>
    </location>
</feature>